<dbReference type="GeneID" id="93494741"/>
<dbReference type="SUPFAM" id="SSF52540">
    <property type="entry name" value="P-loop containing nucleoside triphosphate hydrolases"/>
    <property type="match status" value="1"/>
</dbReference>
<dbReference type="InterPro" id="IPR011009">
    <property type="entry name" value="Kinase-like_dom_sf"/>
</dbReference>
<dbReference type="SUPFAM" id="SSF56112">
    <property type="entry name" value="Protein kinase-like (PK-like)"/>
    <property type="match status" value="1"/>
</dbReference>
<dbReference type="AlphaFoldDB" id="A0A653EX20"/>
<dbReference type="EMBL" id="LR589123">
    <property type="protein sequence ID" value="VTP01879.1"/>
    <property type="molecule type" value="Genomic_DNA"/>
</dbReference>
<dbReference type="RefSeq" id="WP_085251327.1">
    <property type="nucleotide sequence ID" value="NZ_CP045092.1"/>
</dbReference>
<keyword evidence="2" id="KW-0418">Kinase</keyword>
<keyword evidence="2" id="KW-0808">Transferase</keyword>
<dbReference type="PANTHER" id="PTHR43883:SF1">
    <property type="entry name" value="GLUCONOKINASE"/>
    <property type="match status" value="1"/>
</dbReference>
<dbReference type="GO" id="GO:0016301">
    <property type="term" value="F:kinase activity"/>
    <property type="evidence" value="ECO:0007669"/>
    <property type="project" value="UniProtKB-KW"/>
</dbReference>
<sequence length="525" mass="57455">MDDAIPTSTIAGASTPYVDVHETHTGVVVLFGERAYKAKKPVLTDFLDFRSAEQREAACLREVELNSRLSPGSYLGVAHLDDPAGGSPEPLVVMRRYRDSDRLAALVTRSEAGGADESVRGVLDTIAAVLARFHEHAERGQRIDAKGTPEAVNQRWSENLHELYRYAGDAFSEESIARIEHLATDFISGRAALFTRRIADGCIVDGHGDLLADDIFWVDGELAMLDCLEFDDELRYIDHIDDAAFLAMDLEFLGRQDLGDYFLDRYLAHSDDSSPMSLRDFYIAYRAVVRAKVDCVRLAQGKSEAAANASRHVAIATQHLEDGAVRLALIGGNPGTGKSTLARALAEQVGARVISTDDVRRELRERGDIAGDPGVLDAGLYSRENVTAVYEETVRRASLCLPNGQSVILDGTWRDPRLRALAHRLATETHSALVELMCTVAGDAAADRIKTRQPGNSDATPEIATALAARHTGWDTAHRLETTRPLEDSLREAREAWRRATQDEYDTSTRGIGHPGGAGLIDPMK</sequence>
<organism evidence="2">
    <name type="scientific">Mycobacterium riyadhense</name>
    <dbReference type="NCBI Taxonomy" id="486698"/>
    <lineage>
        <taxon>Bacteria</taxon>
        <taxon>Bacillati</taxon>
        <taxon>Actinomycetota</taxon>
        <taxon>Actinomycetes</taxon>
        <taxon>Mycobacteriales</taxon>
        <taxon>Mycobacteriaceae</taxon>
        <taxon>Mycobacterium</taxon>
    </lineage>
</organism>
<dbReference type="InterPro" id="IPR052732">
    <property type="entry name" value="Cell-binding_unc_protein"/>
</dbReference>
<dbReference type="Gene3D" id="3.40.50.300">
    <property type="entry name" value="P-loop containing nucleotide triphosphate hydrolases"/>
    <property type="match status" value="1"/>
</dbReference>
<reference evidence="2" key="1">
    <citation type="submission" date="2019-05" db="EMBL/GenBank/DDBJ databases">
        <authorList>
            <person name="Naeem R."/>
            <person name="Antony C."/>
            <person name="Guan Q."/>
        </authorList>
    </citation>
    <scope>NUCLEOTIDE SEQUENCE</scope>
    <source>
        <strain evidence="2">2</strain>
    </source>
</reference>
<dbReference type="OrthoDB" id="9810277at2"/>
<feature type="region of interest" description="Disordered" evidence="1">
    <location>
        <begin position="501"/>
        <end position="525"/>
    </location>
</feature>
<dbReference type="InterPro" id="IPR027417">
    <property type="entry name" value="P-loop_NTPase"/>
</dbReference>
<dbReference type="Pfam" id="PF13671">
    <property type="entry name" value="AAA_33"/>
    <property type="match status" value="1"/>
</dbReference>
<dbReference type="PANTHER" id="PTHR43883">
    <property type="entry name" value="SLR0207 PROTEIN"/>
    <property type="match status" value="1"/>
</dbReference>
<protein>
    <submittedName>
        <fullName evidence="2">2-phosphoglycerate kinase</fullName>
    </submittedName>
</protein>
<proteinExistence type="predicted"/>
<gene>
    <name evidence="2" type="ORF">BIN_B_04258</name>
</gene>
<evidence type="ECO:0000256" key="1">
    <source>
        <dbReference type="SAM" id="MobiDB-lite"/>
    </source>
</evidence>
<accession>A0A653EX20</accession>
<evidence type="ECO:0000313" key="2">
    <source>
        <dbReference type="EMBL" id="VTP01879.1"/>
    </source>
</evidence>
<name>A0A653EX20_9MYCO</name>